<sequence>MFSDPLLILAVVACFIVLGILAFGIGGFAKGSEFNQKHANKVMRYRLGAQLVAVILIVAFVFFRNMGAN</sequence>
<accession>A0ABX2IUE3</accession>
<protein>
    <submittedName>
        <fullName evidence="6">Twin transmembrane helix small protein</fullName>
    </submittedName>
</protein>
<evidence type="ECO:0000256" key="1">
    <source>
        <dbReference type="ARBA" id="ARBA00022692"/>
    </source>
</evidence>
<reference evidence="6 7" key="1">
    <citation type="submission" date="2020-06" db="EMBL/GenBank/DDBJ databases">
        <title>Sulfitobacter algicola sp. nov., isolated from green algae.</title>
        <authorList>
            <person name="Wang C."/>
        </authorList>
    </citation>
    <scope>NUCLEOTIDE SEQUENCE [LARGE SCALE GENOMIC DNA]</scope>
    <source>
        <strain evidence="6 7">1151</strain>
    </source>
</reference>
<keyword evidence="1 4" id="KW-0812">Transmembrane</keyword>
<keyword evidence="7" id="KW-1185">Reference proteome</keyword>
<dbReference type="RefSeq" id="WP_174138783.1">
    <property type="nucleotide sequence ID" value="NZ_JABUFE010000007.1"/>
</dbReference>
<dbReference type="NCBIfam" id="NF033233">
    <property type="entry name" value="twin_helix"/>
    <property type="match status" value="1"/>
</dbReference>
<evidence type="ECO:0000256" key="3">
    <source>
        <dbReference type="ARBA" id="ARBA00023136"/>
    </source>
</evidence>
<evidence type="ECO:0000259" key="5">
    <source>
        <dbReference type="PROSITE" id="PS51503"/>
    </source>
</evidence>
<feature type="transmembrane region" description="Helical" evidence="4">
    <location>
        <begin position="6"/>
        <end position="26"/>
    </location>
</feature>
<dbReference type="PROSITE" id="PS51503">
    <property type="entry name" value="HIG1"/>
    <property type="match status" value="1"/>
</dbReference>
<keyword evidence="2 4" id="KW-1133">Transmembrane helix</keyword>
<feature type="transmembrane region" description="Helical" evidence="4">
    <location>
        <begin position="47"/>
        <end position="66"/>
    </location>
</feature>
<dbReference type="EMBL" id="JABUFE010000007">
    <property type="protein sequence ID" value="NSX55631.1"/>
    <property type="molecule type" value="Genomic_DNA"/>
</dbReference>
<evidence type="ECO:0000256" key="2">
    <source>
        <dbReference type="ARBA" id="ARBA00022989"/>
    </source>
</evidence>
<dbReference type="Pfam" id="PF04588">
    <property type="entry name" value="HIG_1_N"/>
    <property type="match status" value="1"/>
</dbReference>
<gene>
    <name evidence="6" type="ORF">HRQ87_12530</name>
</gene>
<evidence type="ECO:0000313" key="7">
    <source>
        <dbReference type="Proteomes" id="UP000777935"/>
    </source>
</evidence>
<feature type="domain" description="HIG1" evidence="5">
    <location>
        <begin position="1"/>
        <end position="69"/>
    </location>
</feature>
<comment type="caution">
    <text evidence="6">The sequence shown here is derived from an EMBL/GenBank/DDBJ whole genome shotgun (WGS) entry which is preliminary data.</text>
</comment>
<name>A0ABX2IUE3_9RHOB</name>
<dbReference type="Proteomes" id="UP000777935">
    <property type="component" value="Unassembled WGS sequence"/>
</dbReference>
<keyword evidence="3 4" id="KW-0472">Membrane</keyword>
<evidence type="ECO:0000313" key="6">
    <source>
        <dbReference type="EMBL" id="NSX55631.1"/>
    </source>
</evidence>
<dbReference type="InterPro" id="IPR007667">
    <property type="entry name" value="Hypoxia_induced_domain"/>
</dbReference>
<proteinExistence type="predicted"/>
<organism evidence="6 7">
    <name type="scientific">Parasulfitobacter algicola</name>
    <dbReference type="NCBI Taxonomy" id="2614809"/>
    <lineage>
        <taxon>Bacteria</taxon>
        <taxon>Pseudomonadati</taxon>
        <taxon>Pseudomonadota</taxon>
        <taxon>Alphaproteobacteria</taxon>
        <taxon>Rhodobacterales</taxon>
        <taxon>Roseobacteraceae</taxon>
        <taxon>Parasulfitobacter</taxon>
    </lineage>
</organism>
<evidence type="ECO:0000256" key="4">
    <source>
        <dbReference type="SAM" id="Phobius"/>
    </source>
</evidence>